<name>A0A7S2K256_9STRA</name>
<gene>
    <name evidence="1" type="ORF">LDAN0321_LOCUS4364</name>
</gene>
<organism evidence="1">
    <name type="scientific">Leptocylindrus danicus</name>
    <dbReference type="NCBI Taxonomy" id="163516"/>
    <lineage>
        <taxon>Eukaryota</taxon>
        <taxon>Sar</taxon>
        <taxon>Stramenopiles</taxon>
        <taxon>Ochrophyta</taxon>
        <taxon>Bacillariophyta</taxon>
        <taxon>Coscinodiscophyceae</taxon>
        <taxon>Chaetocerotophycidae</taxon>
        <taxon>Leptocylindrales</taxon>
        <taxon>Leptocylindraceae</taxon>
        <taxon>Leptocylindrus</taxon>
    </lineage>
</organism>
<dbReference type="AlphaFoldDB" id="A0A7S2K256"/>
<sequence>MNNRFTDPKDKTDFNSMDPYRARKTAVQYARATNTEWLPEGYADAKIANEFEEFEKRGLLVGTLKPGPCDPDVEKKIQPALKMFNGCVDLLSIEEGVFRFHYHGLIKHKFGMSCYMESCLKDCDVHCTGVVFETTREKDLLDGSFMYD</sequence>
<reference evidence="1" key="1">
    <citation type="submission" date="2021-01" db="EMBL/GenBank/DDBJ databases">
        <authorList>
            <person name="Corre E."/>
            <person name="Pelletier E."/>
            <person name="Niang G."/>
            <person name="Scheremetjew M."/>
            <person name="Finn R."/>
            <person name="Kale V."/>
            <person name="Holt S."/>
            <person name="Cochrane G."/>
            <person name="Meng A."/>
            <person name="Brown T."/>
            <person name="Cohen L."/>
        </authorList>
    </citation>
    <scope>NUCLEOTIDE SEQUENCE</scope>
    <source>
        <strain evidence="1">B650</strain>
    </source>
</reference>
<proteinExistence type="predicted"/>
<accession>A0A7S2K256</accession>
<dbReference type="EMBL" id="HBGY01007034">
    <property type="protein sequence ID" value="CAD9564175.1"/>
    <property type="molecule type" value="Transcribed_RNA"/>
</dbReference>
<protein>
    <submittedName>
        <fullName evidence="1">Uncharacterized protein</fullName>
    </submittedName>
</protein>
<evidence type="ECO:0000313" key="1">
    <source>
        <dbReference type="EMBL" id="CAD9564175.1"/>
    </source>
</evidence>